<dbReference type="InterPro" id="IPR019734">
    <property type="entry name" value="TPR_rpt"/>
</dbReference>
<dbReference type="EMBL" id="WNYA01000011">
    <property type="protein sequence ID" value="KAG8551730.1"/>
    <property type="molecule type" value="Genomic_DNA"/>
</dbReference>
<feature type="compositionally biased region" description="Polar residues" evidence="1">
    <location>
        <begin position="1392"/>
        <end position="1410"/>
    </location>
</feature>
<dbReference type="InterPro" id="IPR057466">
    <property type="entry name" value="CFAP46_TPR"/>
</dbReference>
<name>A0AAV6ZWW9_ENGPU</name>
<gene>
    <name evidence="2" type="ORF">GDO81_004241</name>
</gene>
<evidence type="ECO:0000256" key="1">
    <source>
        <dbReference type="SAM" id="MobiDB-lite"/>
    </source>
</evidence>
<dbReference type="Proteomes" id="UP000824782">
    <property type="component" value="Unassembled WGS sequence"/>
</dbReference>
<feature type="region of interest" description="Disordered" evidence="1">
    <location>
        <begin position="2368"/>
        <end position="2389"/>
    </location>
</feature>
<feature type="region of interest" description="Disordered" evidence="1">
    <location>
        <begin position="1292"/>
        <end position="1323"/>
    </location>
</feature>
<evidence type="ECO:0008006" key="4">
    <source>
        <dbReference type="Google" id="ProtNLM"/>
    </source>
</evidence>
<proteinExistence type="predicted"/>
<organism evidence="2 3">
    <name type="scientific">Engystomops pustulosus</name>
    <name type="common">Tungara frog</name>
    <name type="synonym">Physalaemus pustulosus</name>
    <dbReference type="NCBI Taxonomy" id="76066"/>
    <lineage>
        <taxon>Eukaryota</taxon>
        <taxon>Metazoa</taxon>
        <taxon>Chordata</taxon>
        <taxon>Craniata</taxon>
        <taxon>Vertebrata</taxon>
        <taxon>Euteleostomi</taxon>
        <taxon>Amphibia</taxon>
        <taxon>Batrachia</taxon>
        <taxon>Anura</taxon>
        <taxon>Neobatrachia</taxon>
        <taxon>Hyloidea</taxon>
        <taxon>Leptodactylidae</taxon>
        <taxon>Leiuperinae</taxon>
        <taxon>Engystomops</taxon>
    </lineage>
</organism>
<feature type="region of interest" description="Disordered" evidence="1">
    <location>
        <begin position="2560"/>
        <end position="2597"/>
    </location>
</feature>
<feature type="region of interest" description="Disordered" evidence="1">
    <location>
        <begin position="2287"/>
        <end position="2313"/>
    </location>
</feature>
<sequence length="2617" mass="293675">MDLVIRQQLSAAENQQDAAALLRAYTLIKAANREAATKDGAENFSSDLYVLCAERALQLGRPEVSKACLQMYFKSQPPPNQFLGRAFLCQAQLHNPKSPNNVGELEKSVAYYLKTIDFAKQQQRYHFLVYNASVLYRQMVRPFMKPGSRLLLIPSLAHIVKSLGEIEDADKDWRADLMIELLESYLDAQKMKEAADCASTASEFVKVNAPQKYPALFAKMVHHKLIDSTKAAKETKSSATLSVIYKIQKLRSQMDGSVTAKDVFTNLNEIYKLLASADGEPALHLSAAEKIPLLIDLSRLSMDLGCNHVAAACIADLRSAQPADPKTLITMECLQSVLQVLNLGPQIDTYTKSVVEAQLRVINRLETTLQNAIRLGEPDSIQDVCTTLWDLCLPLLQHNLRKHLKKPLTSVAESLEDIDSLLTVMRCQIHLEIAQIEEEEDRVELAIKHLEKALTLDGNEQYQNHLKTFLHRLQLRATLYTKPQRAEDQAAMIIEQAKQSNAKDSVRKKRSLLVNAGLCLAPDGFQMVLDSENEAKVSTGGSSKGRISHLCMKAQHHSKCVQKTDGHLQRMENTNDAERVRLWADLAKVARKQEVWDVCRAACRFCLLYDDGRWSISKPDALQDKSPAPSTMDEGRSSELESSRPKTEGFSDEKVLVRTLAEIRFINAEATIHFLKCEGCKLNESPIPPEDTSLRPSSYVPKKPDEDPEWILFSDWILQLSAYATENFLRTAELAVELQEAWVAHNAAVYVLNHNKHLIASGRLTSLVETLKKLLEALKKTGHCGNPALLVLLSSALAKGLILRWIPVSDNDKRSGSRLLSEKGKKASGKGPEKSNAAHVLSIDPNGLPDVRLALEVCDYAFELTNGISPDEVVPISVRQDLITTWVKAKQLLQQQIGPKLGTDDEDDNEGQNPMTRVVVALEMHSCNGLGLMDFTVPSLSQVWKMALDCEWSDPLVELQALTRLAHFAYKSHDLELALSCTRRALAFEEKMKKQENLRSSPLAYEMLSVTACIQGQSIMDSLAGKKHSRLSAIKAFEMSSRFAGEAGSPALTLQAARHFWSACFPLIRSAKERETLKDSVLSVIRAFAEAEVQQKKRSENDAMLFHLWPSMDVQSREVHDPKNLQGSSGEPDGYNQELGLRAALYELLFNIHADKNDWQPGLKVLDEAINVMPRTKHRLVLFKHRVLVKARLGQNFFMDIQKFKDESEDYVSYIWHHVALACKNPSDQLACYMNAIDALQTPENDWQKVDYLLELAQWLYCKQFPVAAAVDLLDRAVDILLHMKFTSSSEEGKSQKIKPKTKKKPSQHKELTPGEDLNVESGKAGIGEEAAITWSSLEDLKDVRQLEALARAFVLLAVMVGRGSHEQHCLMAYSCIMRIWQVSLPAAGNFTKSLPKNPAPTQNPQSASSQKEKRKKETSESGAVKEKPRRKSPVDALPSTAEDWAGYDCPDEVREAFRQDTSCQIINSSTIVKPTYSLYYLDILVKELQSIVLAHLSLPVLQLGEVIAHDVVQCKSLSDLYHLRISGVCRKLKLYQAAGYHQRAAGNVFISEYEQISCRQEISLLQSEKLDDSRMTGNLETPPVGSRIKMLSVHADGKGLSGLSLPYLWLEKADILLDLGFFQPARVLLAQASKSLQDIGDAHYLLRCVYLLSVLAINEKSYGQAKSLLLGVHDVPRDAELWYKSIVTLTEAILGAQKEGGDKKALTLIETTIDVFKTMTQKEANRESEYGRLIAKLNARKFKILLGKAQALICKDSVPSHVIVPLLDMCDKMSQTEADLLRYGHKEYRAEFMMEHANILRILACSVGDPGRKHAYYLDAYVMAEQAISTIEQILYNIQSSAVMEAGGIILPVQRKLAKMKLDFAELSVEIIQLVIAEEEEKRQEEKRKGELCVIVEEFVRATPDYNSVEQEWTTLGRTVVSAALSQLISALSLAGSCSDLKAKALYITGKSLRLLSCRMDPLHSDMYWNDHYLDERRTSESSGDNDTPWHRANTPPSSNQRDQRAKKAAALKTRRRLAQMYLAQSTEILLQSIHVAISCCLMDILSSASLEICSCLGHFDPSTAGVFLALHQSCVCSMTTRDLVLTATHNTSNSQFAALMHLLQYLKERGDEGPLRKQVEQKLASTSMVWRNLQVSMQHFSIFNELPPNFTLVILQHSEDRSVLYGALLEKPKPVPSLKGKSSHQPKTLRVKVARSCVDRQIFTSLSEKMELLRQDMMQSVLKREHQESFTRRKINKDPSTIDPNTEDGEKQRKLAEDFHEIVEGLESYLGPVLLQLDFTPFRQPSPTLSVTESGRAKSREKEEKPITTSSASVDGGDCIILLADNSLQRLPLEALGVFKDDSINSVSRDFSLQLLYNRIHRDHAEDAEGKRDVKSAKESKQRGEQKKNIKTVPINRVLPANCMPLDTHRFKYIVDPYNDIREPETLSPLYRMNELLVKYNQQFTANWEGITGGSHVPRLSDWLTGVGLSFLDCQLMILLDQVRTSQSFSRQSTIDVQKSESRLSLERPVETALLLSMAGVRSMMLNQWHAPPERNAKRLDLLAEYLLTLGKTTGQMVQSQRKLESDSDTKIREDERAIDAPDEMKQSPRDPRLPFGDPSPYNYVLYGLPNMVVM</sequence>
<feature type="compositionally biased region" description="Basic and acidic residues" evidence="1">
    <location>
        <begin position="2564"/>
        <end position="2595"/>
    </location>
</feature>
<feature type="region of interest" description="Disordered" evidence="1">
    <location>
        <begin position="2226"/>
        <end position="2253"/>
    </location>
</feature>
<dbReference type="PANTHER" id="PTHR15977">
    <property type="entry name" value="CILIA- AND FLAGELLA-ASSOCIATED PROTEIN 46"/>
    <property type="match status" value="1"/>
</dbReference>
<feature type="region of interest" description="Disordered" evidence="1">
    <location>
        <begin position="1979"/>
        <end position="2007"/>
    </location>
</feature>
<feature type="compositionally biased region" description="Basic and acidic residues" evidence="1">
    <location>
        <begin position="633"/>
        <end position="647"/>
    </location>
</feature>
<protein>
    <recommendedName>
        <fullName evidence="4">Cilia- and flagella-associated protein 46</fullName>
    </recommendedName>
</protein>
<dbReference type="PANTHER" id="PTHR15977:SF15">
    <property type="entry name" value="CILIA- AND FLAGELLA-ASSOCIATED PROTEIN 46"/>
    <property type="match status" value="1"/>
</dbReference>
<feature type="region of interest" description="Disordered" evidence="1">
    <location>
        <begin position="812"/>
        <end position="837"/>
    </location>
</feature>
<comment type="caution">
    <text evidence="2">The sequence shown here is derived from an EMBL/GenBank/DDBJ whole genome shotgun (WGS) entry which is preliminary data.</text>
</comment>
<dbReference type="GO" id="GO:0060294">
    <property type="term" value="P:cilium movement involved in cell motility"/>
    <property type="evidence" value="ECO:0007669"/>
    <property type="project" value="InterPro"/>
</dbReference>
<dbReference type="SMART" id="SM00028">
    <property type="entry name" value="TPR"/>
    <property type="match status" value="2"/>
</dbReference>
<dbReference type="GO" id="GO:0035082">
    <property type="term" value="P:axoneme assembly"/>
    <property type="evidence" value="ECO:0007669"/>
    <property type="project" value="InterPro"/>
</dbReference>
<feature type="region of interest" description="Disordered" evidence="1">
    <location>
        <begin position="1392"/>
        <end position="1438"/>
    </location>
</feature>
<accession>A0AAV6ZWW9</accession>
<feature type="compositionally biased region" description="Basic and acidic residues" evidence="1">
    <location>
        <begin position="2297"/>
        <end position="2308"/>
    </location>
</feature>
<evidence type="ECO:0000313" key="2">
    <source>
        <dbReference type="EMBL" id="KAG8551730.1"/>
    </source>
</evidence>
<dbReference type="InterPro" id="IPR039586">
    <property type="entry name" value="CFAP46"/>
</dbReference>
<dbReference type="Pfam" id="PF25439">
    <property type="entry name" value="TPR_CFAP46_N"/>
    <property type="match status" value="1"/>
</dbReference>
<evidence type="ECO:0000313" key="3">
    <source>
        <dbReference type="Proteomes" id="UP000824782"/>
    </source>
</evidence>
<feature type="compositionally biased region" description="Basic and acidic residues" evidence="1">
    <location>
        <begin position="1416"/>
        <end position="1427"/>
    </location>
</feature>
<keyword evidence="3" id="KW-1185">Reference proteome</keyword>
<feature type="compositionally biased region" description="Basic residues" evidence="1">
    <location>
        <begin position="1296"/>
        <end position="1307"/>
    </location>
</feature>
<feature type="compositionally biased region" description="Basic and acidic residues" evidence="1">
    <location>
        <begin position="812"/>
        <end position="825"/>
    </location>
</feature>
<feature type="region of interest" description="Disordered" evidence="1">
    <location>
        <begin position="619"/>
        <end position="647"/>
    </location>
</feature>
<reference evidence="2" key="1">
    <citation type="thesis" date="2020" institute="ProQuest LLC" country="789 East Eisenhower Parkway, Ann Arbor, MI, USA">
        <title>Comparative Genomics and Chromosome Evolution.</title>
        <authorList>
            <person name="Mudd A.B."/>
        </authorList>
    </citation>
    <scope>NUCLEOTIDE SEQUENCE</scope>
    <source>
        <strain evidence="2">237g6f4</strain>
        <tissue evidence="2">Blood</tissue>
    </source>
</reference>